<organism evidence="1">
    <name type="scientific">Brachypodium distachyon</name>
    <name type="common">Purple false brome</name>
    <name type="synonym">Trachynia distachya</name>
    <dbReference type="NCBI Taxonomy" id="15368"/>
    <lineage>
        <taxon>Eukaryota</taxon>
        <taxon>Viridiplantae</taxon>
        <taxon>Streptophyta</taxon>
        <taxon>Embryophyta</taxon>
        <taxon>Tracheophyta</taxon>
        <taxon>Spermatophyta</taxon>
        <taxon>Magnoliopsida</taxon>
        <taxon>Liliopsida</taxon>
        <taxon>Poales</taxon>
        <taxon>Poaceae</taxon>
        <taxon>BOP clade</taxon>
        <taxon>Pooideae</taxon>
        <taxon>Stipodae</taxon>
        <taxon>Brachypodieae</taxon>
        <taxon>Brachypodium</taxon>
    </lineage>
</organism>
<reference evidence="1" key="2">
    <citation type="submission" date="2017-06" db="EMBL/GenBank/DDBJ databases">
        <title>WGS assembly of Brachypodium distachyon.</title>
        <authorList>
            <consortium name="The International Brachypodium Initiative"/>
            <person name="Lucas S."/>
            <person name="Harmon-Smith M."/>
            <person name="Lail K."/>
            <person name="Tice H."/>
            <person name="Grimwood J."/>
            <person name="Bruce D."/>
            <person name="Barry K."/>
            <person name="Shu S."/>
            <person name="Lindquist E."/>
            <person name="Wang M."/>
            <person name="Pitluck S."/>
            <person name="Vogel J.P."/>
            <person name="Garvin D.F."/>
            <person name="Mockler T.C."/>
            <person name="Schmutz J."/>
            <person name="Rokhsar D."/>
            <person name="Bevan M.W."/>
        </authorList>
    </citation>
    <scope>NUCLEOTIDE SEQUENCE</scope>
    <source>
        <strain evidence="1">Bd21</strain>
    </source>
</reference>
<reference evidence="2" key="3">
    <citation type="submission" date="2018-08" db="UniProtKB">
        <authorList>
            <consortium name="EnsemblPlants"/>
        </authorList>
    </citation>
    <scope>IDENTIFICATION</scope>
    <source>
        <strain evidence="2">cv. Bd21</strain>
    </source>
</reference>
<keyword evidence="3" id="KW-1185">Reference proteome</keyword>
<evidence type="ECO:0000313" key="1">
    <source>
        <dbReference type="EMBL" id="PNT76866.1"/>
    </source>
</evidence>
<gene>
    <name evidence="1" type="ORF">BRADI_1g54946v3</name>
</gene>
<dbReference type="Proteomes" id="UP000008810">
    <property type="component" value="Chromosome 1"/>
</dbReference>
<dbReference type="AlphaFoldDB" id="A0A2K2DRF3"/>
<accession>A0A2K2DRF3</accession>
<sequence>MVPSGVDSGSASLVPLRCQRRPLAPSVSRPQQLARIKRIHFSFFRFCLSGHDNQFCLWFTPLLQTSWLPCKHSMFAYPRISARLLLRVCAHACA</sequence>
<dbReference type="Gramene" id="PNT76866">
    <property type="protein sequence ID" value="PNT76866"/>
    <property type="gene ID" value="BRADI_1g54946v3"/>
</dbReference>
<dbReference type="EMBL" id="CM000880">
    <property type="protein sequence ID" value="PNT76866.1"/>
    <property type="molecule type" value="Genomic_DNA"/>
</dbReference>
<dbReference type="EnsemblPlants" id="PNT76866">
    <property type="protein sequence ID" value="PNT76866"/>
    <property type="gene ID" value="BRADI_1g54946v3"/>
</dbReference>
<evidence type="ECO:0000313" key="2">
    <source>
        <dbReference type="EnsemblPlants" id="PNT76866"/>
    </source>
</evidence>
<evidence type="ECO:0000313" key="3">
    <source>
        <dbReference type="Proteomes" id="UP000008810"/>
    </source>
</evidence>
<name>A0A2K2DRF3_BRADI</name>
<proteinExistence type="predicted"/>
<protein>
    <submittedName>
        <fullName evidence="1 2">Uncharacterized protein</fullName>
    </submittedName>
</protein>
<reference evidence="1 2" key="1">
    <citation type="journal article" date="2010" name="Nature">
        <title>Genome sequencing and analysis of the model grass Brachypodium distachyon.</title>
        <authorList>
            <consortium name="International Brachypodium Initiative"/>
        </authorList>
    </citation>
    <scope>NUCLEOTIDE SEQUENCE [LARGE SCALE GENOMIC DNA]</scope>
    <source>
        <strain evidence="1 2">Bd21</strain>
    </source>
</reference>
<dbReference type="InParanoid" id="A0A2K2DRF3"/>